<evidence type="ECO:0000313" key="6">
    <source>
        <dbReference type="EMBL" id="MDE8653508.1"/>
    </source>
</evidence>
<dbReference type="EMBL" id="JARESE010000062">
    <property type="protein sequence ID" value="MDE8653508.1"/>
    <property type="molecule type" value="Genomic_DNA"/>
</dbReference>
<keyword evidence="3" id="KW-0274">FAD</keyword>
<dbReference type="Gene3D" id="3.50.50.60">
    <property type="entry name" value="FAD/NAD(P)-binding domain"/>
    <property type="match status" value="2"/>
</dbReference>
<dbReference type="Gene3D" id="3.90.700.10">
    <property type="entry name" value="Succinate dehydrogenase/fumarate reductase flavoprotein, catalytic domain"/>
    <property type="match status" value="1"/>
</dbReference>
<dbReference type="SUPFAM" id="SSF51905">
    <property type="entry name" value="FAD/NAD(P)-binding domain"/>
    <property type="match status" value="1"/>
</dbReference>
<keyword evidence="4" id="KW-0560">Oxidoreductase</keyword>
<dbReference type="SUPFAM" id="SSF56425">
    <property type="entry name" value="Succinate dehydrogenase/fumarate reductase flavoprotein, catalytic domain"/>
    <property type="match status" value="1"/>
</dbReference>
<dbReference type="InterPro" id="IPR036188">
    <property type="entry name" value="FAD/NAD-bd_sf"/>
</dbReference>
<evidence type="ECO:0000256" key="4">
    <source>
        <dbReference type="ARBA" id="ARBA00023002"/>
    </source>
</evidence>
<dbReference type="Pfam" id="PF00890">
    <property type="entry name" value="FAD_binding_2"/>
    <property type="match status" value="1"/>
</dbReference>
<feature type="domain" description="FAD-dependent oxidoreductase 2 FAD-binding" evidence="5">
    <location>
        <begin position="9"/>
        <end position="541"/>
    </location>
</feature>
<dbReference type="PANTHER" id="PTHR43400:SF10">
    <property type="entry name" value="3-OXOSTEROID 1-DEHYDROGENASE"/>
    <property type="match status" value="1"/>
</dbReference>
<dbReference type="InterPro" id="IPR050315">
    <property type="entry name" value="FAD-oxidoreductase_2"/>
</dbReference>
<dbReference type="RefSeq" id="WP_275229588.1">
    <property type="nucleotide sequence ID" value="NZ_JARESE010000062.1"/>
</dbReference>
<organism evidence="6 7">
    <name type="scientific">Novosphingobium album</name>
    <name type="common">ex Liu et al. 2023</name>
    <dbReference type="NCBI Taxonomy" id="3031130"/>
    <lineage>
        <taxon>Bacteria</taxon>
        <taxon>Pseudomonadati</taxon>
        <taxon>Pseudomonadota</taxon>
        <taxon>Alphaproteobacteria</taxon>
        <taxon>Sphingomonadales</taxon>
        <taxon>Sphingomonadaceae</taxon>
        <taxon>Novosphingobium</taxon>
    </lineage>
</organism>
<evidence type="ECO:0000256" key="1">
    <source>
        <dbReference type="ARBA" id="ARBA00001974"/>
    </source>
</evidence>
<keyword evidence="7" id="KW-1185">Reference proteome</keyword>
<name>A0ABT5WUC5_9SPHN</name>
<dbReference type="Proteomes" id="UP001216253">
    <property type="component" value="Unassembled WGS sequence"/>
</dbReference>
<evidence type="ECO:0000313" key="7">
    <source>
        <dbReference type="Proteomes" id="UP001216253"/>
    </source>
</evidence>
<proteinExistence type="predicted"/>
<evidence type="ECO:0000259" key="5">
    <source>
        <dbReference type="Pfam" id="PF00890"/>
    </source>
</evidence>
<comment type="cofactor">
    <cofactor evidence="1">
        <name>FAD</name>
        <dbReference type="ChEBI" id="CHEBI:57692"/>
    </cofactor>
</comment>
<evidence type="ECO:0000256" key="2">
    <source>
        <dbReference type="ARBA" id="ARBA00022630"/>
    </source>
</evidence>
<dbReference type="InterPro" id="IPR027477">
    <property type="entry name" value="Succ_DH/fumarate_Rdtase_cat_sf"/>
</dbReference>
<comment type="caution">
    <text evidence="6">The sequence shown here is derived from an EMBL/GenBank/DDBJ whole genome shotgun (WGS) entry which is preliminary data.</text>
</comment>
<accession>A0ABT5WUC5</accession>
<keyword evidence="2" id="KW-0285">Flavoprotein</keyword>
<dbReference type="PANTHER" id="PTHR43400">
    <property type="entry name" value="FUMARATE REDUCTASE"/>
    <property type="match status" value="1"/>
</dbReference>
<gene>
    <name evidence="6" type="ORF">PYV00_17555</name>
</gene>
<protein>
    <submittedName>
        <fullName evidence="6">FAD-binding protein</fullName>
    </submittedName>
</protein>
<sequence length="563" mass="61277">MAEFDETFDWIVVGSGAGSMSSALLMKQAGKSCVILEKAQWVGGTTCKSGGVMWIPNNRFMEPGEDSTEKGIQYLDSVVADGPDTPGTSHERRLTYVVEAPKMLDFIISQGVQLERGSTFWPDYYDEHPGGVKTSRTVTALPFDKNELGKDWASKLRQGFLEMPVKLDDGMKLQFMKHSWEIKKTFFKIAAKVVIGKLTGKRWVTAGAALQGRMLKAVLDKRAADVRVNSPVTEVIVENGKALGVVTVKDGKPWRIGANLGVLMNSGGFSQNQAMRDKYMPGTRKEWSNGIETDEGEMHVELERKGAVLAQMDQMVGFQMSEAPGWDTDYVKPGTQGTTGKPHAIQVDQTGVRYLNEGGSYEEFCENMLIRNRTVPAIPSWAIMDQQFMDEYAVAGKGTAKKNMANWLASGWMRKADSVEALAEAIKVPPAALKATVDRWNGFVRGGKDEDFHRGERAYDNWLGDPFFKDGPNQCMGTIEKGPFYAIPIVPGDVGTYGGVVCDCDSRVLQADGTPIEGLYACGVATASPMGRVYPGAGASVGPSMTFGWIAAKHAAGLGNQIG</sequence>
<reference evidence="6 7" key="1">
    <citation type="submission" date="2023-03" db="EMBL/GenBank/DDBJ databases">
        <title>NovoSphingobium album sp. nov. isolated from polycyclic aromatic hydrocarbons- and heavy-metal polluted soil.</title>
        <authorList>
            <person name="Liu Z."/>
            <person name="Wang K."/>
        </authorList>
    </citation>
    <scope>NUCLEOTIDE SEQUENCE [LARGE SCALE GENOMIC DNA]</scope>
    <source>
        <strain evidence="6 7">H3SJ31-1</strain>
    </source>
</reference>
<evidence type="ECO:0000256" key="3">
    <source>
        <dbReference type="ARBA" id="ARBA00022827"/>
    </source>
</evidence>
<dbReference type="InterPro" id="IPR003953">
    <property type="entry name" value="FAD-dep_OxRdtase_2_FAD-bd"/>
</dbReference>